<evidence type="ECO:0000313" key="2">
    <source>
        <dbReference type="EMBL" id="OBS64452.1"/>
    </source>
</evidence>
<evidence type="ECO:0000256" key="1">
    <source>
        <dbReference type="SAM" id="MobiDB-lite"/>
    </source>
</evidence>
<feature type="compositionally biased region" description="Polar residues" evidence="1">
    <location>
        <begin position="1"/>
        <end position="11"/>
    </location>
</feature>
<sequence>LFSDLQVQETSLPLEDEEAASSGSKKRQCQTPPFGAHAPSSIQAYLPKFEMVNRRQGSDRKVLSEVSLGSGDDPTGQELSRNRGPGKRVLCTPVEEVFCGKLWKGLAHEAVDWNSQDRQLRQR</sequence>
<protein>
    <submittedName>
        <fullName evidence="2">Uncharacterized protein</fullName>
    </submittedName>
</protein>
<dbReference type="AlphaFoldDB" id="A0A1A6GGP1"/>
<dbReference type="EMBL" id="LZPO01097191">
    <property type="protein sequence ID" value="OBS64452.1"/>
    <property type="molecule type" value="Genomic_DNA"/>
</dbReference>
<gene>
    <name evidence="2" type="ORF">A6R68_07003</name>
</gene>
<feature type="non-terminal residue" evidence="2">
    <location>
        <position position="1"/>
    </location>
</feature>
<accession>A0A1A6GGP1</accession>
<feature type="non-terminal residue" evidence="2">
    <location>
        <position position="123"/>
    </location>
</feature>
<organism evidence="2 3">
    <name type="scientific">Neotoma lepida</name>
    <name type="common">Desert woodrat</name>
    <dbReference type="NCBI Taxonomy" id="56216"/>
    <lineage>
        <taxon>Eukaryota</taxon>
        <taxon>Metazoa</taxon>
        <taxon>Chordata</taxon>
        <taxon>Craniata</taxon>
        <taxon>Vertebrata</taxon>
        <taxon>Euteleostomi</taxon>
        <taxon>Mammalia</taxon>
        <taxon>Eutheria</taxon>
        <taxon>Euarchontoglires</taxon>
        <taxon>Glires</taxon>
        <taxon>Rodentia</taxon>
        <taxon>Myomorpha</taxon>
        <taxon>Muroidea</taxon>
        <taxon>Cricetidae</taxon>
        <taxon>Neotominae</taxon>
        <taxon>Neotoma</taxon>
    </lineage>
</organism>
<evidence type="ECO:0000313" key="3">
    <source>
        <dbReference type="Proteomes" id="UP000092124"/>
    </source>
</evidence>
<feature type="region of interest" description="Disordered" evidence="1">
    <location>
        <begin position="1"/>
        <end position="37"/>
    </location>
</feature>
<dbReference type="Proteomes" id="UP000092124">
    <property type="component" value="Unassembled WGS sequence"/>
</dbReference>
<reference evidence="2 3" key="1">
    <citation type="submission" date="2016-06" db="EMBL/GenBank/DDBJ databases">
        <title>The Draft Genome Sequence and Annotation of the Desert Woodrat Neotoma lepida.</title>
        <authorList>
            <person name="Campbell M."/>
            <person name="Oakeson K.F."/>
            <person name="Yandell M."/>
            <person name="Halpert J.R."/>
            <person name="Dearing D."/>
        </authorList>
    </citation>
    <scope>NUCLEOTIDE SEQUENCE [LARGE SCALE GENOMIC DNA]</scope>
    <source>
        <strain evidence="2">417</strain>
        <tissue evidence="2">Liver</tissue>
    </source>
</reference>
<proteinExistence type="predicted"/>
<keyword evidence="3" id="KW-1185">Reference proteome</keyword>
<feature type="region of interest" description="Disordered" evidence="1">
    <location>
        <begin position="60"/>
        <end position="86"/>
    </location>
</feature>
<comment type="caution">
    <text evidence="2">The sequence shown here is derived from an EMBL/GenBank/DDBJ whole genome shotgun (WGS) entry which is preliminary data.</text>
</comment>
<name>A0A1A6GGP1_NEOLE</name>